<organism evidence="2 3">
    <name type="scientific">Caenorhabditis nigoni</name>
    <dbReference type="NCBI Taxonomy" id="1611254"/>
    <lineage>
        <taxon>Eukaryota</taxon>
        <taxon>Metazoa</taxon>
        <taxon>Ecdysozoa</taxon>
        <taxon>Nematoda</taxon>
        <taxon>Chromadorea</taxon>
        <taxon>Rhabditida</taxon>
        <taxon>Rhabditina</taxon>
        <taxon>Rhabditomorpha</taxon>
        <taxon>Rhabditoidea</taxon>
        <taxon>Rhabditidae</taxon>
        <taxon>Peloderinae</taxon>
        <taxon>Caenorhabditis</taxon>
    </lineage>
</organism>
<dbReference type="Proteomes" id="UP000230233">
    <property type="component" value="Chromosome III"/>
</dbReference>
<name>A0A2G5UMG0_9PELO</name>
<keyword evidence="3" id="KW-1185">Reference proteome</keyword>
<sequence>MSRVVESVAEALLDSIGDVSDATRSSIERAENGMVIVKCRPNPIETVYGEELVTEAAIHSMGHAVSMAAYHSLEPDNFQLALQTNAFTKTTKYSPKVGEEVLFVGNAKVGGSILDPILQFDAWVERDEGRFLLATGTSSVGIQRHGRVENVPEIAHAPDARIDVDENDVEAEVPPEDVAAGIPGVDASDEDGADGAAADTPISKVLPDVSVEEKLAVVSPPSLQKNLSTQVVQTMVALQLKTSSDARDEDATGTSSGAPRPKKKQIEASDDVKPATTDVVEMGVCEGPLLLEAQLQA</sequence>
<proteinExistence type="predicted"/>
<feature type="region of interest" description="Disordered" evidence="1">
    <location>
        <begin position="243"/>
        <end position="275"/>
    </location>
</feature>
<evidence type="ECO:0000256" key="1">
    <source>
        <dbReference type="SAM" id="MobiDB-lite"/>
    </source>
</evidence>
<dbReference type="EMBL" id="PDUG01000003">
    <property type="protein sequence ID" value="PIC40775.1"/>
    <property type="molecule type" value="Genomic_DNA"/>
</dbReference>
<dbReference type="AlphaFoldDB" id="A0A2G5UMG0"/>
<feature type="region of interest" description="Disordered" evidence="1">
    <location>
        <begin position="178"/>
        <end position="200"/>
    </location>
</feature>
<gene>
    <name evidence="2" type="primary">Cnig_chr_III.g8409</name>
    <name evidence="2" type="ORF">B9Z55_008409</name>
</gene>
<evidence type="ECO:0000313" key="3">
    <source>
        <dbReference type="Proteomes" id="UP000230233"/>
    </source>
</evidence>
<comment type="caution">
    <text evidence="2">The sequence shown here is derived from an EMBL/GenBank/DDBJ whole genome shotgun (WGS) entry which is preliminary data.</text>
</comment>
<accession>A0A2G5UMG0</accession>
<feature type="compositionally biased region" description="Basic and acidic residues" evidence="1">
    <location>
        <begin position="264"/>
        <end position="273"/>
    </location>
</feature>
<protein>
    <submittedName>
        <fullName evidence="2">Uncharacterized protein</fullName>
    </submittedName>
</protein>
<evidence type="ECO:0000313" key="2">
    <source>
        <dbReference type="EMBL" id="PIC40775.1"/>
    </source>
</evidence>
<reference evidence="3" key="1">
    <citation type="submission" date="2017-10" db="EMBL/GenBank/DDBJ databases">
        <title>Rapid genome shrinkage in a self-fertile nematode reveals novel sperm competition proteins.</title>
        <authorList>
            <person name="Yin D."/>
            <person name="Schwarz E.M."/>
            <person name="Thomas C.G."/>
            <person name="Felde R.L."/>
            <person name="Korf I.F."/>
            <person name="Cutter A.D."/>
            <person name="Schartner C.M."/>
            <person name="Ralston E.J."/>
            <person name="Meyer B.J."/>
            <person name="Haag E.S."/>
        </authorList>
    </citation>
    <scope>NUCLEOTIDE SEQUENCE [LARGE SCALE GENOMIC DNA]</scope>
    <source>
        <strain evidence="3">JU1422</strain>
    </source>
</reference>